<protein>
    <submittedName>
        <fullName evidence="3">Predicted amidohydrolase</fullName>
    </submittedName>
</protein>
<dbReference type="InterPro" id="IPR003010">
    <property type="entry name" value="C-N_Hydrolase"/>
</dbReference>
<dbReference type="InterPro" id="IPR036526">
    <property type="entry name" value="C-N_Hydrolase_sf"/>
</dbReference>
<dbReference type="Proteomes" id="UP000192656">
    <property type="component" value="Unassembled WGS sequence"/>
</dbReference>
<proteinExistence type="predicted"/>
<dbReference type="GO" id="GO:0016811">
    <property type="term" value="F:hydrolase activity, acting on carbon-nitrogen (but not peptide) bonds, in linear amides"/>
    <property type="evidence" value="ECO:0007669"/>
    <property type="project" value="TreeGrafter"/>
</dbReference>
<keyword evidence="1 3" id="KW-0378">Hydrolase</keyword>
<dbReference type="SUPFAM" id="SSF56317">
    <property type="entry name" value="Carbon-nitrogen hydrolase"/>
    <property type="match status" value="1"/>
</dbReference>
<dbReference type="PROSITE" id="PS50263">
    <property type="entry name" value="CN_HYDROLASE"/>
    <property type="match status" value="1"/>
</dbReference>
<dbReference type="PANTHER" id="PTHR43674:SF16">
    <property type="entry name" value="CARBON-NITROGEN FAMILY, PUTATIVE (AFU_ORTHOLOGUE AFUA_5G02350)-RELATED"/>
    <property type="match status" value="1"/>
</dbReference>
<dbReference type="InterPro" id="IPR050345">
    <property type="entry name" value="Aliph_Amidase/BUP"/>
</dbReference>
<evidence type="ECO:0000313" key="4">
    <source>
        <dbReference type="Proteomes" id="UP000192656"/>
    </source>
</evidence>
<dbReference type="Gene3D" id="3.60.110.10">
    <property type="entry name" value="Carbon-nitrogen hydrolase"/>
    <property type="match status" value="1"/>
</dbReference>
<evidence type="ECO:0000259" key="2">
    <source>
        <dbReference type="PROSITE" id="PS50263"/>
    </source>
</evidence>
<dbReference type="STRING" id="937218.SAMN06297251_1074"/>
<feature type="domain" description="CN hydrolase" evidence="2">
    <location>
        <begin position="46"/>
        <end position="299"/>
    </location>
</feature>
<dbReference type="Pfam" id="PF00795">
    <property type="entry name" value="CN_hydrolase"/>
    <property type="match status" value="1"/>
</dbReference>
<reference evidence="3 4" key="1">
    <citation type="submission" date="2017-04" db="EMBL/GenBank/DDBJ databases">
        <authorList>
            <person name="Afonso C.L."/>
            <person name="Miller P.J."/>
            <person name="Scott M.A."/>
            <person name="Spackman E."/>
            <person name="Goraichik I."/>
            <person name="Dimitrov K.M."/>
            <person name="Suarez D.L."/>
            <person name="Swayne D.E."/>
        </authorList>
    </citation>
    <scope>NUCLEOTIDE SEQUENCE [LARGE SCALE GENOMIC DNA]</scope>
    <source>
        <strain evidence="3 4">CGMCC 1.10972</strain>
    </source>
</reference>
<dbReference type="EMBL" id="FWXR01000007">
    <property type="protein sequence ID" value="SMC74343.1"/>
    <property type="molecule type" value="Genomic_DNA"/>
</dbReference>
<dbReference type="PANTHER" id="PTHR43674">
    <property type="entry name" value="NITRILASE C965.09-RELATED"/>
    <property type="match status" value="1"/>
</dbReference>
<evidence type="ECO:0000256" key="1">
    <source>
        <dbReference type="ARBA" id="ARBA00022801"/>
    </source>
</evidence>
<dbReference type="OrthoDB" id="9811121at2"/>
<name>A0A1W2BND9_9HYPH</name>
<gene>
    <name evidence="3" type="ORF">SAMN06297251_1074</name>
</gene>
<dbReference type="RefSeq" id="WP_084409842.1">
    <property type="nucleotide sequence ID" value="NZ_FWXR01000007.1"/>
</dbReference>
<keyword evidence="4" id="KW-1185">Reference proteome</keyword>
<evidence type="ECO:0000313" key="3">
    <source>
        <dbReference type="EMBL" id="SMC74343.1"/>
    </source>
</evidence>
<dbReference type="CDD" id="cd07197">
    <property type="entry name" value="nitrilase"/>
    <property type="match status" value="1"/>
</dbReference>
<organism evidence="3 4">
    <name type="scientific">Fulvimarina manganoxydans</name>
    <dbReference type="NCBI Taxonomy" id="937218"/>
    <lineage>
        <taxon>Bacteria</taxon>
        <taxon>Pseudomonadati</taxon>
        <taxon>Pseudomonadota</taxon>
        <taxon>Alphaproteobacteria</taxon>
        <taxon>Hyphomicrobiales</taxon>
        <taxon>Aurantimonadaceae</taxon>
        <taxon>Fulvimarina</taxon>
    </lineage>
</organism>
<dbReference type="AlphaFoldDB" id="A0A1W2BND9"/>
<accession>A0A1W2BND9</accession>
<sequence length="334" mass="37025">MTRNRRFKSLVRARAAKTGESYSTALSHLRKIVLTNEGECSSVPSLRIAVAQSPLFNSLSDRSGLTQHGERLRNLMRAARGADAKLIQFPETSLFQPEKRALSASGPKEIGPADWSRVDWSALQAEFEKIRAEAQHLGLWTVIGLPYRDDGSTRPFNSLFVISADGKITIRYDERMLSYTKTSFLYARGNRPQTFDISGLRFACALGTESHYSEIAMDYEGRDVDCLLVSTTGGTSERQRAFEAEIIGHSASLAFWTTLSVHAFSGQMARSLIAAPHGHVAAIADSNASPSLIFADLTETLSDPARIWRRQIRADLHHHPFNVNVDGHTPRPLK</sequence>